<organism evidence="7">
    <name type="scientific">Haliea sp. ETY-M</name>
    <dbReference type="NCBI Taxonomy" id="1055105"/>
    <lineage>
        <taxon>Bacteria</taxon>
        <taxon>Pseudomonadati</taxon>
        <taxon>Pseudomonadota</taxon>
        <taxon>Gammaproteobacteria</taxon>
        <taxon>Cellvibrionales</taxon>
        <taxon>Halieaceae</taxon>
        <taxon>Haliea</taxon>
    </lineage>
</organism>
<evidence type="ECO:0000259" key="6">
    <source>
        <dbReference type="Pfam" id="PF01593"/>
    </source>
</evidence>
<dbReference type="PROSITE" id="PS00982">
    <property type="entry name" value="PHYTOENE_DH"/>
    <property type="match status" value="1"/>
</dbReference>
<dbReference type="InterPro" id="IPR002937">
    <property type="entry name" value="Amino_oxidase"/>
</dbReference>
<comment type="pathway">
    <text evidence="1 5">Carotenoid biosynthesis.</text>
</comment>
<dbReference type="AlphaFoldDB" id="A0A455R310"/>
<evidence type="ECO:0000256" key="3">
    <source>
        <dbReference type="ARBA" id="ARBA00022746"/>
    </source>
</evidence>
<dbReference type="InterPro" id="IPR054841">
    <property type="entry name" value="carotdesatCrtD"/>
</dbReference>
<dbReference type="Gene3D" id="3.50.50.60">
    <property type="entry name" value="FAD/NAD(P)-binding domain"/>
    <property type="match status" value="2"/>
</dbReference>
<dbReference type="NCBIfam" id="NF045637">
    <property type="entry name" value="carotdesatCrtDProt"/>
    <property type="match status" value="1"/>
</dbReference>
<dbReference type="GO" id="GO:0016117">
    <property type="term" value="P:carotenoid biosynthetic process"/>
    <property type="evidence" value="ECO:0007669"/>
    <property type="project" value="UniProtKB-KW"/>
</dbReference>
<feature type="domain" description="Amine oxidase" evidence="6">
    <location>
        <begin position="28"/>
        <end position="504"/>
    </location>
</feature>
<dbReference type="SUPFAM" id="SSF51905">
    <property type="entry name" value="FAD/NAD(P)-binding domain"/>
    <property type="match status" value="1"/>
</dbReference>
<evidence type="ECO:0000256" key="2">
    <source>
        <dbReference type="ARBA" id="ARBA00006046"/>
    </source>
</evidence>
<dbReference type="NCBIfam" id="TIGR02734">
    <property type="entry name" value="crtI_fam"/>
    <property type="match status" value="1"/>
</dbReference>
<keyword evidence="4 5" id="KW-0560">Oxidoreductase</keyword>
<evidence type="ECO:0000256" key="4">
    <source>
        <dbReference type="ARBA" id="ARBA00023002"/>
    </source>
</evidence>
<keyword evidence="3 5" id="KW-0125">Carotenoid biosynthesis</keyword>
<proteinExistence type="inferred from homology"/>
<evidence type="ECO:0000256" key="1">
    <source>
        <dbReference type="ARBA" id="ARBA00004829"/>
    </source>
</evidence>
<dbReference type="InterPro" id="IPR008150">
    <property type="entry name" value="Phytoene_DH_bac_CS"/>
</dbReference>
<dbReference type="InterPro" id="IPR036188">
    <property type="entry name" value="FAD/NAD-bd_sf"/>
</dbReference>
<comment type="similarity">
    <text evidence="2 5">Belongs to the carotenoid/retinoid oxidoreductase family.</text>
</comment>
<dbReference type="Pfam" id="PF01593">
    <property type="entry name" value="Amino_oxidase"/>
    <property type="match status" value="1"/>
</dbReference>
<dbReference type="PANTHER" id="PTHR43734:SF7">
    <property type="entry name" value="4,4'-DIAPONEUROSPORENE OXYGENASE"/>
    <property type="match status" value="1"/>
</dbReference>
<protein>
    <submittedName>
        <fullName evidence="7">Methoxyneurosporene dehydrogenase</fullName>
        <ecNumber evidence="7">1.14.99.-</ecNumber>
    </submittedName>
</protein>
<sequence length="509" mass="52842">MEASAGVKAGARVTAKTKTKVAVVGAGIGGLCAAIELAAAGYDVEVFESAAEPGGKMRQLPVAGRGVDAGPTVFTMRWVFDGLLAAAGTTLESIVTLQQADVLARHAWTQGGRLDLHADREQSAVAIAEFAGAADAQGYRDFCARSEDIFTTLREPFIAAQRPGMLALTRRVGFGRIDALWRTAPWRSLWSALGDHFTDPRLQQLFGRYATYVGSSPLSAPATLMLIAHVEQEGVWYVDGGMRGFALALARVLEGLGGKLHCGAAVEEILARDDRVSGVRVAGSERAADAVVFNGDVSALGTGLLGAAGQRAVQAVPASARALSAVTFCAVATVRGFPLHYHNVFFAPDYPAEFQAIFEGGGICATPTVYVCAADRAQGGEPDGPERLLLLINAPADGDHAARDDATRQRLLDHTLGMLADCGAELDLALEDAVVTDPAGYAARFPGSGGSLYGRANHGMNASFKRPGARSALPGLYLAGGSAHPGAGVPMAAMSGRLAAAALLDDSDR</sequence>
<reference evidence="7" key="1">
    <citation type="submission" date="2015-07" db="EMBL/GenBank/DDBJ databases">
        <title>Novel operon containing particulate methane monooxygenase-type genes and epoxyalkane:coenzyme M transferase gene in ethylene-assimilating marine bacterium, Haliea sp. ETY-M.</title>
        <authorList>
            <person name="Suzuki T."/>
            <person name="Habe H."/>
            <person name="Nakajima-Kambe T."/>
            <person name="Fuse H."/>
        </authorList>
    </citation>
    <scope>NUCLEOTIDE SEQUENCE</scope>
    <source>
        <strain evidence="7">ETY-M</strain>
    </source>
</reference>
<dbReference type="PANTHER" id="PTHR43734">
    <property type="entry name" value="PHYTOENE DESATURASE"/>
    <property type="match status" value="1"/>
</dbReference>
<name>A0A455R310_9GAMM</name>
<dbReference type="EMBL" id="LC064121">
    <property type="protein sequence ID" value="BBD50091.1"/>
    <property type="molecule type" value="Genomic_DNA"/>
</dbReference>
<evidence type="ECO:0000313" key="7">
    <source>
        <dbReference type="EMBL" id="BBD50091.1"/>
    </source>
</evidence>
<evidence type="ECO:0000256" key="5">
    <source>
        <dbReference type="RuleBase" id="RU362075"/>
    </source>
</evidence>
<dbReference type="PRINTS" id="PR00419">
    <property type="entry name" value="ADXRDTASE"/>
</dbReference>
<accession>A0A455R310</accession>
<dbReference type="GO" id="GO:0016627">
    <property type="term" value="F:oxidoreductase activity, acting on the CH-CH group of donors"/>
    <property type="evidence" value="ECO:0007669"/>
    <property type="project" value="UniProtKB-ARBA"/>
</dbReference>
<dbReference type="InterPro" id="IPR014105">
    <property type="entry name" value="Carotenoid/retinoid_OxRdtase"/>
</dbReference>
<dbReference type="EC" id="1.14.99.-" evidence="7"/>